<feature type="region of interest" description="Disordered" evidence="10">
    <location>
        <begin position="87"/>
        <end position="109"/>
    </location>
</feature>
<dbReference type="AlphaFoldDB" id="A0A9D1DI28"/>
<dbReference type="PANTHER" id="PTHR33909:SF1">
    <property type="entry name" value="SEC TRANSLOCON ACCESSORY COMPLEX SUBUNIT YAJC"/>
    <property type="match status" value="1"/>
</dbReference>
<dbReference type="GO" id="GO:0015031">
    <property type="term" value="P:protein transport"/>
    <property type="evidence" value="ECO:0007669"/>
    <property type="project" value="UniProtKB-KW"/>
</dbReference>
<comment type="similarity">
    <text evidence="2">Belongs to the YajC family.</text>
</comment>
<evidence type="ECO:0000256" key="6">
    <source>
        <dbReference type="ARBA" id="ARBA00022927"/>
    </source>
</evidence>
<keyword evidence="5" id="KW-0812">Transmembrane</keyword>
<evidence type="ECO:0000256" key="7">
    <source>
        <dbReference type="ARBA" id="ARBA00022989"/>
    </source>
</evidence>
<sequence length="109" mass="12309">MIIMMVVMIGVFYFFLIRPENKKKKAMNEMRNSLKVGDNITTIGGVVGDIVHVKDDNIVIEVGADKVRIEFTKWAISTNNTAEKAAAKEKEAAIQARKQAKQKKEKKEK</sequence>
<keyword evidence="9" id="KW-0472">Membrane</keyword>
<dbReference type="InterPro" id="IPR003849">
    <property type="entry name" value="Preprotein_translocase_YajC"/>
</dbReference>
<dbReference type="Pfam" id="PF02699">
    <property type="entry name" value="YajC"/>
    <property type="match status" value="1"/>
</dbReference>
<dbReference type="PANTHER" id="PTHR33909">
    <property type="entry name" value="SEC TRANSLOCON ACCESSORY COMPLEX SUBUNIT YAJC"/>
    <property type="match status" value="1"/>
</dbReference>
<evidence type="ECO:0000256" key="5">
    <source>
        <dbReference type="ARBA" id="ARBA00022692"/>
    </source>
</evidence>
<evidence type="ECO:0000256" key="3">
    <source>
        <dbReference type="ARBA" id="ARBA00022448"/>
    </source>
</evidence>
<keyword evidence="7" id="KW-1133">Transmembrane helix</keyword>
<dbReference type="SMART" id="SM01323">
    <property type="entry name" value="YajC"/>
    <property type="match status" value="1"/>
</dbReference>
<evidence type="ECO:0000256" key="4">
    <source>
        <dbReference type="ARBA" id="ARBA00022475"/>
    </source>
</evidence>
<evidence type="ECO:0000256" key="8">
    <source>
        <dbReference type="ARBA" id="ARBA00023010"/>
    </source>
</evidence>
<gene>
    <name evidence="11" type="primary">yajC</name>
    <name evidence="11" type="ORF">IAA53_07005</name>
</gene>
<dbReference type="GO" id="GO:0005886">
    <property type="term" value="C:plasma membrane"/>
    <property type="evidence" value="ECO:0007669"/>
    <property type="project" value="UniProtKB-SubCell"/>
</dbReference>
<evidence type="ECO:0000256" key="9">
    <source>
        <dbReference type="ARBA" id="ARBA00023136"/>
    </source>
</evidence>
<dbReference type="Proteomes" id="UP000824239">
    <property type="component" value="Unassembled WGS sequence"/>
</dbReference>
<evidence type="ECO:0000313" key="12">
    <source>
        <dbReference type="Proteomes" id="UP000824239"/>
    </source>
</evidence>
<reference evidence="11" key="2">
    <citation type="journal article" date="2021" name="PeerJ">
        <title>Extensive microbial diversity within the chicken gut microbiome revealed by metagenomics and culture.</title>
        <authorList>
            <person name="Gilroy R."/>
            <person name="Ravi A."/>
            <person name="Getino M."/>
            <person name="Pursley I."/>
            <person name="Horton D.L."/>
            <person name="Alikhan N.F."/>
            <person name="Baker D."/>
            <person name="Gharbi K."/>
            <person name="Hall N."/>
            <person name="Watson M."/>
            <person name="Adriaenssens E.M."/>
            <person name="Foster-Nyarko E."/>
            <person name="Jarju S."/>
            <person name="Secka A."/>
            <person name="Antonio M."/>
            <person name="Oren A."/>
            <person name="Chaudhuri R.R."/>
            <person name="La Ragione R."/>
            <person name="Hildebrand F."/>
            <person name="Pallen M.J."/>
        </authorList>
    </citation>
    <scope>NUCLEOTIDE SEQUENCE</scope>
    <source>
        <strain evidence="11">ChiBcec15-4380</strain>
    </source>
</reference>
<keyword evidence="4" id="KW-1003">Cell membrane</keyword>
<dbReference type="NCBIfam" id="TIGR00739">
    <property type="entry name" value="yajC"/>
    <property type="match status" value="1"/>
</dbReference>
<feature type="compositionally biased region" description="Basic residues" evidence="10">
    <location>
        <begin position="98"/>
        <end position="109"/>
    </location>
</feature>
<keyword evidence="6" id="KW-0653">Protein transport</keyword>
<organism evidence="11 12">
    <name type="scientific">Candidatus Avoscillospira avicola</name>
    <dbReference type="NCBI Taxonomy" id="2840706"/>
    <lineage>
        <taxon>Bacteria</taxon>
        <taxon>Bacillati</taxon>
        <taxon>Bacillota</taxon>
        <taxon>Clostridia</taxon>
        <taxon>Eubacteriales</taxon>
        <taxon>Oscillospiraceae</taxon>
        <taxon>Oscillospiraceae incertae sedis</taxon>
        <taxon>Candidatus Avoscillospira</taxon>
    </lineage>
</organism>
<reference evidence="11" key="1">
    <citation type="submission" date="2020-10" db="EMBL/GenBank/DDBJ databases">
        <authorList>
            <person name="Gilroy R."/>
        </authorList>
    </citation>
    <scope>NUCLEOTIDE SEQUENCE</scope>
    <source>
        <strain evidence="11">ChiBcec15-4380</strain>
    </source>
</reference>
<dbReference type="EMBL" id="DVHE01000056">
    <property type="protein sequence ID" value="HIR51017.1"/>
    <property type="molecule type" value="Genomic_DNA"/>
</dbReference>
<proteinExistence type="inferred from homology"/>
<protein>
    <submittedName>
        <fullName evidence="11">Preprotein translocase subunit YajC</fullName>
    </submittedName>
</protein>
<name>A0A9D1DI28_9FIRM</name>
<evidence type="ECO:0000313" key="11">
    <source>
        <dbReference type="EMBL" id="HIR51017.1"/>
    </source>
</evidence>
<comment type="subcellular location">
    <subcellularLocation>
        <location evidence="1">Cell membrane</location>
        <topology evidence="1">Single-pass membrane protein</topology>
    </subcellularLocation>
</comment>
<keyword evidence="3" id="KW-0813">Transport</keyword>
<evidence type="ECO:0000256" key="1">
    <source>
        <dbReference type="ARBA" id="ARBA00004162"/>
    </source>
</evidence>
<evidence type="ECO:0000256" key="2">
    <source>
        <dbReference type="ARBA" id="ARBA00006742"/>
    </source>
</evidence>
<keyword evidence="8" id="KW-0811">Translocation</keyword>
<comment type="caution">
    <text evidence="11">The sequence shown here is derived from an EMBL/GenBank/DDBJ whole genome shotgun (WGS) entry which is preliminary data.</text>
</comment>
<accession>A0A9D1DI28</accession>
<evidence type="ECO:0000256" key="10">
    <source>
        <dbReference type="SAM" id="MobiDB-lite"/>
    </source>
</evidence>